<feature type="region of interest" description="Disordered" evidence="2">
    <location>
        <begin position="564"/>
        <end position="636"/>
    </location>
</feature>
<gene>
    <name evidence="3" type="ORF">HINF_LOCUS725</name>
</gene>
<comment type="caution">
    <text evidence="3">The sequence shown here is derived from an EMBL/GenBank/DDBJ whole genome shotgun (WGS) entry which is preliminary data.</text>
</comment>
<feature type="compositionally biased region" description="Polar residues" evidence="2">
    <location>
        <begin position="591"/>
        <end position="636"/>
    </location>
</feature>
<keyword evidence="1" id="KW-0175">Coiled coil</keyword>
<reference evidence="3 4" key="1">
    <citation type="submission" date="2024-07" db="EMBL/GenBank/DDBJ databases">
        <authorList>
            <person name="Akdeniz Z."/>
        </authorList>
    </citation>
    <scope>NUCLEOTIDE SEQUENCE [LARGE SCALE GENOMIC DNA]</scope>
</reference>
<feature type="coiled-coil region" evidence="1">
    <location>
        <begin position="851"/>
        <end position="911"/>
    </location>
</feature>
<accession>A0ABP1GF87</accession>
<dbReference type="EMBL" id="CAXDID020000001">
    <property type="protein sequence ID" value="CAL5970785.1"/>
    <property type="molecule type" value="Genomic_DNA"/>
</dbReference>
<keyword evidence="4" id="KW-1185">Reference proteome</keyword>
<organism evidence="3 4">
    <name type="scientific">Hexamita inflata</name>
    <dbReference type="NCBI Taxonomy" id="28002"/>
    <lineage>
        <taxon>Eukaryota</taxon>
        <taxon>Metamonada</taxon>
        <taxon>Diplomonadida</taxon>
        <taxon>Hexamitidae</taxon>
        <taxon>Hexamitinae</taxon>
        <taxon>Hexamita</taxon>
    </lineage>
</organism>
<feature type="compositionally biased region" description="Polar residues" evidence="2">
    <location>
        <begin position="564"/>
        <end position="577"/>
    </location>
</feature>
<protein>
    <submittedName>
        <fullName evidence="3">Uncharacterized protein</fullName>
    </submittedName>
</protein>
<evidence type="ECO:0000313" key="3">
    <source>
        <dbReference type="EMBL" id="CAL5970785.1"/>
    </source>
</evidence>
<dbReference type="Proteomes" id="UP001642409">
    <property type="component" value="Unassembled WGS sequence"/>
</dbReference>
<sequence length="941" mass="110085">MESQMEESLDLEEYNIPPPPVDHLSVVFMRSVPQIFMNLTKNPQILNQIKSLKINSFEPLIQYKMIDVDICKLSAEQYAKMRSKIPMQNEKFLQFFTDQMNKYKLQSDVLIEQYRLEPRNKQTILVCNTHNQMHNEYLHTMYQFSAERATELLDQFKYMFKRKQPGYPQLSKAIQQMKVMYDKYVQYAGIYRSSCQKFTLTTVAQVEQQNGVNIITNTLDFYNLVEEDLQKIVSNHEQQISVSIKLFINLHKEHTHLMVPEIIRFEDSVLEQLKLVTSRFQMQVIFDYYIELKQRMPIWLAVDNGTFIKDLAFIKARIATSHEFLRNFVLNGRMSRRMRVYALLLQHRKFKVELKQVQKPIDLDNLIAKYFQSDLFDKLFDINKRTVPEDLTRNEWEPSDFEYELPNLIIPYSQENKYKFKPFTEQASKEQLVVNIQRSSKKETISQQFVNKQLVIKHFDELLKNTEKQSKTKLKITASVLSGLMPAEHGFRQRLKIQEETEFKMQNKFNPDYKCAQLQNRAQNVEIYKGGKLGVQHVDQVHIYTQSSDFSFFQPIIIGPDLSSGQPLSELQNNTQPEAPKVKPTPVLEPITQSEPSNIITQTSEDMSRQSLNRSSTLNSQQSMRHSSNSLRRNFPSISPFTGTMIGKTVKTGVVQNIIESLQVLKFATDEQEIKNAAKKIKLIQRGNKEQVIQETNDKIKKYGKDLEQQQIETLIKPFVDYECKQCEENLAGVYTSYDQYVDLMRNMNVPTEAPVSGSIKEQIDQLQENGEQFICALEKIRDNQKLMKNPYIRDIKKLQIIEEDLIKIFQSVQNVQMLQKGVELVRQMRSRIKIRLMGWQQQFDTASTIKQKVTEDATDLSNALQQIIQQLGQIKSKKAIQKSLDLKDVLKNHNNMKQSVQDQYQQVMSKELLVGELLATFEKYLENRKNVISIITEITQ</sequence>
<evidence type="ECO:0000313" key="4">
    <source>
        <dbReference type="Proteomes" id="UP001642409"/>
    </source>
</evidence>
<proteinExistence type="predicted"/>
<evidence type="ECO:0000256" key="1">
    <source>
        <dbReference type="SAM" id="Coils"/>
    </source>
</evidence>
<name>A0ABP1GF87_9EUKA</name>
<evidence type="ECO:0000256" key="2">
    <source>
        <dbReference type="SAM" id="MobiDB-lite"/>
    </source>
</evidence>